<dbReference type="GO" id="GO:0043565">
    <property type="term" value="F:sequence-specific DNA binding"/>
    <property type="evidence" value="ECO:0007669"/>
    <property type="project" value="TreeGrafter"/>
</dbReference>
<reference evidence="6 7" key="1">
    <citation type="submission" date="2018-07" db="EMBL/GenBank/DDBJ databases">
        <authorList>
            <person name="Zhang Y."/>
            <person name="Wang L."/>
            <person name="Ma S."/>
        </authorList>
    </citation>
    <scope>NUCLEOTIDE SEQUENCE [LARGE SCALE GENOMIC DNA]</scope>
    <source>
        <strain evidence="6 7">4-2</strain>
    </source>
</reference>
<dbReference type="PANTHER" id="PTHR30427:SF1">
    <property type="entry name" value="TRANSCRIPTIONAL ACTIVATOR PROTEIN LYSR"/>
    <property type="match status" value="1"/>
</dbReference>
<keyword evidence="3" id="KW-0238">DNA-binding</keyword>
<evidence type="ECO:0000256" key="4">
    <source>
        <dbReference type="ARBA" id="ARBA00023163"/>
    </source>
</evidence>
<feature type="domain" description="HTH lysR-type" evidence="5">
    <location>
        <begin position="19"/>
        <end position="76"/>
    </location>
</feature>
<name>A0A3M0MFL3_9RHOB</name>
<dbReference type="Pfam" id="PF03466">
    <property type="entry name" value="LysR_substrate"/>
    <property type="match status" value="1"/>
</dbReference>
<dbReference type="InterPro" id="IPR000847">
    <property type="entry name" value="LysR_HTH_N"/>
</dbReference>
<evidence type="ECO:0000259" key="5">
    <source>
        <dbReference type="PROSITE" id="PS50931"/>
    </source>
</evidence>
<dbReference type="InterPro" id="IPR036390">
    <property type="entry name" value="WH_DNA-bd_sf"/>
</dbReference>
<evidence type="ECO:0000256" key="1">
    <source>
        <dbReference type="ARBA" id="ARBA00009437"/>
    </source>
</evidence>
<dbReference type="Pfam" id="PF00126">
    <property type="entry name" value="HTH_1"/>
    <property type="match status" value="1"/>
</dbReference>
<keyword evidence="7" id="KW-1185">Reference proteome</keyword>
<dbReference type="SUPFAM" id="SSF53850">
    <property type="entry name" value="Periplasmic binding protein-like II"/>
    <property type="match status" value="1"/>
</dbReference>
<dbReference type="GO" id="GO:0010628">
    <property type="term" value="P:positive regulation of gene expression"/>
    <property type="evidence" value="ECO:0007669"/>
    <property type="project" value="TreeGrafter"/>
</dbReference>
<dbReference type="Proteomes" id="UP000273516">
    <property type="component" value="Unassembled WGS sequence"/>
</dbReference>
<organism evidence="6 7">
    <name type="scientific">Paracoccus alkanivorans</name>
    <dbReference type="NCBI Taxonomy" id="2116655"/>
    <lineage>
        <taxon>Bacteria</taxon>
        <taxon>Pseudomonadati</taxon>
        <taxon>Pseudomonadota</taxon>
        <taxon>Alphaproteobacteria</taxon>
        <taxon>Rhodobacterales</taxon>
        <taxon>Paracoccaceae</taxon>
        <taxon>Paracoccus</taxon>
    </lineage>
</organism>
<evidence type="ECO:0000256" key="2">
    <source>
        <dbReference type="ARBA" id="ARBA00023015"/>
    </source>
</evidence>
<dbReference type="PANTHER" id="PTHR30427">
    <property type="entry name" value="TRANSCRIPTIONAL ACTIVATOR PROTEIN LYSR"/>
    <property type="match status" value="1"/>
</dbReference>
<dbReference type="SUPFAM" id="SSF46785">
    <property type="entry name" value="Winged helix' DNA-binding domain"/>
    <property type="match status" value="1"/>
</dbReference>
<evidence type="ECO:0000256" key="3">
    <source>
        <dbReference type="ARBA" id="ARBA00023125"/>
    </source>
</evidence>
<proteinExistence type="inferred from homology"/>
<dbReference type="InterPro" id="IPR036388">
    <property type="entry name" value="WH-like_DNA-bd_sf"/>
</dbReference>
<gene>
    <name evidence="6" type="ORF">C9E81_06660</name>
</gene>
<comment type="similarity">
    <text evidence="1">Belongs to the LysR transcriptional regulatory family.</text>
</comment>
<dbReference type="InterPro" id="IPR005119">
    <property type="entry name" value="LysR_subst-bd"/>
</dbReference>
<dbReference type="AlphaFoldDB" id="A0A3M0MFL3"/>
<keyword evidence="4" id="KW-0804">Transcription</keyword>
<dbReference type="EMBL" id="QOKZ01000002">
    <property type="protein sequence ID" value="RMC36349.1"/>
    <property type="molecule type" value="Genomic_DNA"/>
</dbReference>
<evidence type="ECO:0000313" key="6">
    <source>
        <dbReference type="EMBL" id="RMC36349.1"/>
    </source>
</evidence>
<accession>A0A3M0MFL3</accession>
<sequence length="316" mass="34575">MPQPLARSITMRIDRRNDLDLRLVESFAAVMERGTTPAAAEHLGLSQSAVWNAIRSFEAQLGVTLFRRKGRRLEPTDEGRLIYDDIRPLIGLLDHLSRRLHALKHHKRGRMHIFATPPIGHAVLPPALLRTLADRDGLDVEITVRDPEQVRHAVELGIADLGLIMGQIENPGVQTIRLGEAELVTILPRDHFLTMRAVVGPSDLAKYNVIGIGRVLETLVAGAFAQQGIRYEPRFETAQAQTACAMVNAGLGVAVVDPFTATLSSGLGIVTRKFAPVTRVAVVAMLPEDTQPNDTMKLLLENLTAIVIEMGPVGWG</sequence>
<keyword evidence="2" id="KW-0805">Transcription regulation</keyword>
<protein>
    <submittedName>
        <fullName evidence="6">LysR family transcriptional regulator</fullName>
    </submittedName>
</protein>
<evidence type="ECO:0000313" key="7">
    <source>
        <dbReference type="Proteomes" id="UP000273516"/>
    </source>
</evidence>
<dbReference type="Gene3D" id="1.10.10.10">
    <property type="entry name" value="Winged helix-like DNA-binding domain superfamily/Winged helix DNA-binding domain"/>
    <property type="match status" value="1"/>
</dbReference>
<dbReference type="PROSITE" id="PS50931">
    <property type="entry name" value="HTH_LYSR"/>
    <property type="match status" value="1"/>
</dbReference>
<dbReference type="OrthoDB" id="7260751at2"/>
<comment type="caution">
    <text evidence="6">The sequence shown here is derived from an EMBL/GenBank/DDBJ whole genome shotgun (WGS) entry which is preliminary data.</text>
</comment>
<dbReference type="GO" id="GO:0003700">
    <property type="term" value="F:DNA-binding transcription factor activity"/>
    <property type="evidence" value="ECO:0007669"/>
    <property type="project" value="InterPro"/>
</dbReference>
<dbReference type="Gene3D" id="3.40.190.290">
    <property type="match status" value="1"/>
</dbReference>